<name>A0A2T4YZT0_9HYPH</name>
<dbReference type="EMBL" id="PZZL01000008">
    <property type="protein sequence ID" value="PTM52399.1"/>
    <property type="molecule type" value="Genomic_DNA"/>
</dbReference>
<feature type="transmembrane region" description="Helical" evidence="4">
    <location>
        <begin position="314"/>
        <end position="334"/>
    </location>
</feature>
<dbReference type="AlphaFoldDB" id="A0A2T4YZT0"/>
<feature type="transmembrane region" description="Helical" evidence="4">
    <location>
        <begin position="346"/>
        <end position="364"/>
    </location>
</feature>
<feature type="transmembrane region" description="Helical" evidence="4">
    <location>
        <begin position="218"/>
        <end position="240"/>
    </location>
</feature>
<comment type="caution">
    <text evidence="6">The sequence shown here is derived from an EMBL/GenBank/DDBJ whole genome shotgun (WGS) entry which is preliminary data.</text>
</comment>
<feature type="transmembrane region" description="Helical" evidence="4">
    <location>
        <begin position="260"/>
        <end position="278"/>
    </location>
</feature>
<proteinExistence type="predicted"/>
<dbReference type="PROSITE" id="PS50850">
    <property type="entry name" value="MFS"/>
    <property type="match status" value="1"/>
</dbReference>
<feature type="transmembrane region" description="Helical" evidence="4">
    <location>
        <begin position="174"/>
        <end position="197"/>
    </location>
</feature>
<dbReference type="Proteomes" id="UP000241808">
    <property type="component" value="Unassembled WGS sequence"/>
</dbReference>
<evidence type="ECO:0000313" key="7">
    <source>
        <dbReference type="Proteomes" id="UP000241808"/>
    </source>
</evidence>
<evidence type="ECO:0000256" key="1">
    <source>
        <dbReference type="ARBA" id="ARBA00022692"/>
    </source>
</evidence>
<evidence type="ECO:0000259" key="5">
    <source>
        <dbReference type="PROSITE" id="PS50850"/>
    </source>
</evidence>
<dbReference type="GO" id="GO:0022857">
    <property type="term" value="F:transmembrane transporter activity"/>
    <property type="evidence" value="ECO:0007669"/>
    <property type="project" value="InterPro"/>
</dbReference>
<feature type="transmembrane region" description="Helical" evidence="4">
    <location>
        <begin position="290"/>
        <end position="308"/>
    </location>
</feature>
<dbReference type="RefSeq" id="WP_281260065.1">
    <property type="nucleotide sequence ID" value="NZ_PZZL01000008.1"/>
</dbReference>
<dbReference type="Gene3D" id="1.20.1250.20">
    <property type="entry name" value="MFS general substrate transporter like domains"/>
    <property type="match status" value="2"/>
</dbReference>
<keyword evidence="1 4" id="KW-0812">Transmembrane</keyword>
<evidence type="ECO:0000313" key="6">
    <source>
        <dbReference type="EMBL" id="PTM52399.1"/>
    </source>
</evidence>
<dbReference type="InterPro" id="IPR011701">
    <property type="entry name" value="MFS"/>
</dbReference>
<feature type="transmembrane region" description="Helical" evidence="4">
    <location>
        <begin position="52"/>
        <end position="71"/>
    </location>
</feature>
<dbReference type="CDD" id="cd17478">
    <property type="entry name" value="MFS_FsR"/>
    <property type="match status" value="1"/>
</dbReference>
<dbReference type="InterPro" id="IPR020846">
    <property type="entry name" value="MFS_dom"/>
</dbReference>
<feature type="transmembrane region" description="Helical" evidence="4">
    <location>
        <begin position="83"/>
        <end position="102"/>
    </location>
</feature>
<keyword evidence="3 4" id="KW-0472">Membrane</keyword>
<evidence type="ECO:0000256" key="4">
    <source>
        <dbReference type="SAM" id="Phobius"/>
    </source>
</evidence>
<keyword evidence="2 4" id="KW-1133">Transmembrane helix</keyword>
<feature type="transmembrane region" description="Helical" evidence="4">
    <location>
        <begin position="147"/>
        <end position="168"/>
    </location>
</feature>
<feature type="transmembrane region" description="Helical" evidence="4">
    <location>
        <begin position="108"/>
        <end position="126"/>
    </location>
</feature>
<keyword evidence="7" id="KW-1185">Reference proteome</keyword>
<dbReference type="InterPro" id="IPR036259">
    <property type="entry name" value="MFS_trans_sf"/>
</dbReference>
<feature type="domain" description="Major facilitator superfamily (MFS) profile" evidence="5">
    <location>
        <begin position="21"/>
        <end position="400"/>
    </location>
</feature>
<sequence length="407" mass="42681">MTSTPVAVAAPPAADRTAFGVLAALSLCHLLNDVMQSLVAALYPVLKANYDLSFGQIGLIAFVFSATASLFQPLVGLYTDRHPLPYSLAAGMAFSFCGLLLLAYATSFPFLLLAAGLVGFGSAVFHPESSRMARLASGGRHGLAQSLFQVGGNAGTALGPIAAAFIILPRGQESVAWFGVLALTGMLILVRVGGWYARHRAAQAKKPAPAKPIALHRRTVIGALVVLGCLVFSKYVYMASLSSYYTFYVIQKFGVSVRDAQLLLFIFLGALAAGIVLGGPIGDRFGRKPVIWASILGTLPFTLALPYANLVGTAILTGIIGLVMASAFTAILVFAQELVPGKVGMIAGLFFGFAFGMGGLGAAVLGQIADLRGIEFVYWICSFLPAIGLLTIFLPDVEKERARLAAA</sequence>
<evidence type="ECO:0000256" key="2">
    <source>
        <dbReference type="ARBA" id="ARBA00022989"/>
    </source>
</evidence>
<reference evidence="6 7" key="1">
    <citation type="submission" date="2018-04" db="EMBL/GenBank/DDBJ databases">
        <title>Genomic Encyclopedia of Archaeal and Bacterial Type Strains, Phase II (KMG-II): from individual species to whole genera.</title>
        <authorList>
            <person name="Goeker M."/>
        </authorList>
    </citation>
    <scope>NUCLEOTIDE SEQUENCE [LARGE SCALE GENOMIC DNA]</scope>
    <source>
        <strain evidence="6 7">DSM 25521</strain>
    </source>
</reference>
<evidence type="ECO:0000256" key="3">
    <source>
        <dbReference type="ARBA" id="ARBA00023136"/>
    </source>
</evidence>
<dbReference type="PANTHER" id="PTHR43129">
    <property type="entry name" value="FOSMIDOMYCIN RESISTANCE PROTEIN"/>
    <property type="match status" value="1"/>
</dbReference>
<feature type="transmembrane region" description="Helical" evidence="4">
    <location>
        <begin position="376"/>
        <end position="394"/>
    </location>
</feature>
<protein>
    <submittedName>
        <fullName evidence="6">FSR family fosmidomycin resistance protein-like MFS transporter</fullName>
    </submittedName>
</protein>
<organism evidence="6 7">
    <name type="scientific">Phreatobacter oligotrophus</name>
    <dbReference type="NCBI Taxonomy" id="1122261"/>
    <lineage>
        <taxon>Bacteria</taxon>
        <taxon>Pseudomonadati</taxon>
        <taxon>Pseudomonadota</taxon>
        <taxon>Alphaproteobacteria</taxon>
        <taxon>Hyphomicrobiales</taxon>
        <taxon>Phreatobacteraceae</taxon>
        <taxon>Phreatobacter</taxon>
    </lineage>
</organism>
<gene>
    <name evidence="6" type="ORF">C8P69_108200</name>
</gene>
<dbReference type="SUPFAM" id="SSF103473">
    <property type="entry name" value="MFS general substrate transporter"/>
    <property type="match status" value="1"/>
</dbReference>
<dbReference type="Pfam" id="PF07690">
    <property type="entry name" value="MFS_1"/>
    <property type="match status" value="1"/>
</dbReference>
<dbReference type="GO" id="GO:0005886">
    <property type="term" value="C:plasma membrane"/>
    <property type="evidence" value="ECO:0007669"/>
    <property type="project" value="TreeGrafter"/>
</dbReference>
<accession>A0A2T4YZT0</accession>
<dbReference type="PANTHER" id="PTHR43129:SF1">
    <property type="entry name" value="FOSMIDOMYCIN RESISTANCE PROTEIN"/>
    <property type="match status" value="1"/>
</dbReference>